<accession>A0AAE1BE91</accession>
<comment type="caution">
    <text evidence="1">The sequence shown here is derived from an EMBL/GenBank/DDBJ whole genome shotgun (WGS) entry which is preliminary data.</text>
</comment>
<dbReference type="EMBL" id="JAWDGP010000004">
    <property type="protein sequence ID" value="KAK3804470.1"/>
    <property type="molecule type" value="Genomic_DNA"/>
</dbReference>
<reference evidence="1" key="1">
    <citation type="journal article" date="2023" name="G3 (Bethesda)">
        <title>A reference genome for the long-term kleptoplast-retaining sea slug Elysia crispata morphotype clarki.</title>
        <authorList>
            <person name="Eastman K.E."/>
            <person name="Pendleton A.L."/>
            <person name="Shaikh M.A."/>
            <person name="Suttiyut T."/>
            <person name="Ogas R."/>
            <person name="Tomko P."/>
            <person name="Gavelis G."/>
            <person name="Widhalm J.R."/>
            <person name="Wisecaver J.H."/>
        </authorList>
    </citation>
    <scope>NUCLEOTIDE SEQUENCE</scope>
    <source>
        <strain evidence="1">ECLA1</strain>
    </source>
</reference>
<protein>
    <submittedName>
        <fullName evidence="1">Uncharacterized protein</fullName>
    </submittedName>
</protein>
<organism evidence="1 2">
    <name type="scientific">Elysia crispata</name>
    <name type="common">lettuce slug</name>
    <dbReference type="NCBI Taxonomy" id="231223"/>
    <lineage>
        <taxon>Eukaryota</taxon>
        <taxon>Metazoa</taxon>
        <taxon>Spiralia</taxon>
        <taxon>Lophotrochozoa</taxon>
        <taxon>Mollusca</taxon>
        <taxon>Gastropoda</taxon>
        <taxon>Heterobranchia</taxon>
        <taxon>Euthyneura</taxon>
        <taxon>Panpulmonata</taxon>
        <taxon>Sacoglossa</taxon>
        <taxon>Placobranchoidea</taxon>
        <taxon>Plakobranchidae</taxon>
        <taxon>Elysia</taxon>
    </lineage>
</organism>
<name>A0AAE1BE91_9GAST</name>
<proteinExistence type="predicted"/>
<gene>
    <name evidence="1" type="ORF">RRG08_024995</name>
</gene>
<dbReference type="AlphaFoldDB" id="A0AAE1BE91"/>
<sequence length="90" mass="9913">MTAHLLSIQRSCLAISSPLCLLGAPCFSFYCSFLYGWSDARVHPILCHMARQSEFPCTGSFYLHSHALDVYIAPSGNDDGLAHNTEYSPT</sequence>
<evidence type="ECO:0000313" key="1">
    <source>
        <dbReference type="EMBL" id="KAK3804470.1"/>
    </source>
</evidence>
<keyword evidence="2" id="KW-1185">Reference proteome</keyword>
<evidence type="ECO:0000313" key="2">
    <source>
        <dbReference type="Proteomes" id="UP001283361"/>
    </source>
</evidence>
<dbReference type="Proteomes" id="UP001283361">
    <property type="component" value="Unassembled WGS sequence"/>
</dbReference>